<evidence type="ECO:0000256" key="12">
    <source>
        <dbReference type="ARBA" id="ARBA00023170"/>
    </source>
</evidence>
<dbReference type="Gene3D" id="1.10.510.10">
    <property type="entry name" value="Transferase(Phosphotransferase) domain 1"/>
    <property type="match status" value="1"/>
</dbReference>
<dbReference type="InterPro" id="IPR050647">
    <property type="entry name" value="Plant_LRR-RLKs"/>
</dbReference>
<comment type="similarity">
    <text evidence="2">Belongs to the protein kinase superfamily. Ser/Thr protein kinase family.</text>
</comment>
<dbReference type="InterPro" id="IPR017441">
    <property type="entry name" value="Protein_kinase_ATP_BS"/>
</dbReference>
<dbReference type="PROSITE" id="PS00108">
    <property type="entry name" value="PROTEIN_KINASE_ST"/>
    <property type="match status" value="1"/>
</dbReference>
<dbReference type="SMART" id="SM00220">
    <property type="entry name" value="S_TKc"/>
    <property type="match status" value="1"/>
</dbReference>
<dbReference type="PANTHER" id="PTHR48056:SF25">
    <property type="entry name" value="PROTEIN KINASE DOMAIN-CONTAINING PROTEIN"/>
    <property type="match status" value="1"/>
</dbReference>
<sequence length="1073" mass="114326">MCGRGEALRGAHGRTFGGACGRALGAQAPAFPATFQKHSSTARFLIPPSSPPSILTTAAAAAAAAMSTLFSPFLGGFVLLILCSVSSTSPSVPVPLVALLSIKSSLLDPFSSLSGWSFPLNQNFSFSSSSDPPPWCSWSGVSCAGGEVAGIDLSLRNLSGDPFPPELRLLSPSLTRLNLSTNSFSGPILNSSPLFHLQGLRSLDLSCNYFNSSLPFRISSLRCLQILTLYSNSFSGNIPASLAGLPLLEHLNLGGSFFDGVIPGEELSSLSRLRYLNLAGNLLTGPIPPELGRIALLGHLEIGYNSYEGGLPREIWQLQKLIYLDISSAHLSGGIVPEIGNLTKIEYLFLFKNRLVGTIPSEISRLARLKVLDLSDNNLSGGIPPGISTLADIIIISLMNNELTGEIPPGIGDISSLEALLLWNNSLTGVLPPKLGAGGKLQRLDVSSNSLSGPIPPDLCSGNRLVRLILFSNKFESEIPSALARCPPLWRIRMEHNRLAGSIPVGFGHLRNLTFFDLSSNNITGELPPDLGTAPRLQFLNISGNPLRSMLPSTIWTAPALEIFSASSCKLQGEIPRFASGCRNLYKLELSQNNLNGTIPTDIINCQKLLTVKMNQNSLTGPIPPELAALPSITDIDLSFNFLIGVIPPAFDNCTTLESLNVSFNRLNGPVPASGEILRTLHPSSFAGNPGLCGSTVARPCAPAEADAPPPRSPASIGPAAIWIGATAVTAGLLVLIAGIRWSRAVARLRPGQWKLTAFQRLAFSGDDVAEAIESTAQIIGIGSSGTVYRAEMPCGDVIAIKKLLRSSKQRKTEFFTTLPEVELLGAARHRNILRLLGYVSNRDSTMLLYEYMPGGSLEELLHGGGGRKNKISPDWETRYRIAVGVAEGISYMHHDCSPAIVHRDLKPSNILLDEDMEARVADFGVSKEAKASVSRIAGSWGYMAPEYAYAVRVDERSDVYSYGVVLMEIVSGRRAVVGGEMSVVDWVRKELGKGGGGAGVVAGGAAVGCRAVRDEMVMVLTVAILCTSERPGDRPSMRDVVTMMRAARVGRKEVVEDPATATAAAAKIGEKI</sequence>
<comment type="subcellular location">
    <subcellularLocation>
        <location evidence="1">Cell membrane</location>
        <topology evidence="1">Single-pass membrane protein</topology>
    </subcellularLocation>
</comment>
<feature type="binding site" evidence="14">
    <location>
        <position position="803"/>
    </location>
    <ligand>
        <name>ATP</name>
        <dbReference type="ChEBI" id="CHEBI:30616"/>
    </ligand>
</feature>
<dbReference type="PANTHER" id="PTHR48056">
    <property type="entry name" value="LRR RECEPTOR-LIKE SERINE/THREONINE-PROTEIN KINASE-RELATED"/>
    <property type="match status" value="1"/>
</dbReference>
<dbReference type="SMART" id="SM00369">
    <property type="entry name" value="LRR_TYP"/>
    <property type="match status" value="7"/>
</dbReference>
<evidence type="ECO:0000256" key="10">
    <source>
        <dbReference type="ARBA" id="ARBA00022989"/>
    </source>
</evidence>
<name>A0ABR2LSG8_9ASPA</name>
<evidence type="ECO:0000256" key="13">
    <source>
        <dbReference type="ARBA" id="ARBA00023180"/>
    </source>
</evidence>
<evidence type="ECO:0000256" key="11">
    <source>
        <dbReference type="ARBA" id="ARBA00023136"/>
    </source>
</evidence>
<dbReference type="InterPro" id="IPR013210">
    <property type="entry name" value="LRR_N_plant-typ"/>
</dbReference>
<evidence type="ECO:0000256" key="4">
    <source>
        <dbReference type="ARBA" id="ARBA00022679"/>
    </source>
</evidence>
<evidence type="ECO:0000256" key="3">
    <source>
        <dbReference type="ARBA" id="ARBA00022614"/>
    </source>
</evidence>
<evidence type="ECO:0000256" key="6">
    <source>
        <dbReference type="ARBA" id="ARBA00022737"/>
    </source>
</evidence>
<evidence type="ECO:0000259" key="15">
    <source>
        <dbReference type="PROSITE" id="PS50011"/>
    </source>
</evidence>
<keyword evidence="17" id="KW-1185">Reference proteome</keyword>
<dbReference type="SUPFAM" id="SSF52047">
    <property type="entry name" value="RNI-like"/>
    <property type="match status" value="1"/>
</dbReference>
<evidence type="ECO:0000256" key="8">
    <source>
        <dbReference type="ARBA" id="ARBA00022777"/>
    </source>
</evidence>
<reference evidence="16 17" key="1">
    <citation type="journal article" date="2022" name="Nat. Plants">
        <title>Genomes of leafy and leafless Platanthera orchids illuminate the evolution of mycoheterotrophy.</title>
        <authorList>
            <person name="Li M.H."/>
            <person name="Liu K.W."/>
            <person name="Li Z."/>
            <person name="Lu H.C."/>
            <person name="Ye Q.L."/>
            <person name="Zhang D."/>
            <person name="Wang J.Y."/>
            <person name="Li Y.F."/>
            <person name="Zhong Z.M."/>
            <person name="Liu X."/>
            <person name="Yu X."/>
            <person name="Liu D.K."/>
            <person name="Tu X.D."/>
            <person name="Liu B."/>
            <person name="Hao Y."/>
            <person name="Liao X.Y."/>
            <person name="Jiang Y.T."/>
            <person name="Sun W.H."/>
            <person name="Chen J."/>
            <person name="Chen Y.Q."/>
            <person name="Ai Y."/>
            <person name="Zhai J.W."/>
            <person name="Wu S.S."/>
            <person name="Zhou Z."/>
            <person name="Hsiao Y.Y."/>
            <person name="Wu W.L."/>
            <person name="Chen Y.Y."/>
            <person name="Lin Y.F."/>
            <person name="Hsu J.L."/>
            <person name="Li C.Y."/>
            <person name="Wang Z.W."/>
            <person name="Zhao X."/>
            <person name="Zhong W.Y."/>
            <person name="Ma X.K."/>
            <person name="Ma L."/>
            <person name="Huang J."/>
            <person name="Chen G.Z."/>
            <person name="Huang M.Z."/>
            <person name="Huang L."/>
            <person name="Peng D.H."/>
            <person name="Luo Y.B."/>
            <person name="Zou S.Q."/>
            <person name="Chen S.P."/>
            <person name="Lan S."/>
            <person name="Tsai W.C."/>
            <person name="Van de Peer Y."/>
            <person name="Liu Z.J."/>
        </authorList>
    </citation>
    <scope>NUCLEOTIDE SEQUENCE [LARGE SCALE GENOMIC DNA]</scope>
    <source>
        <strain evidence="16">Lor288</strain>
    </source>
</reference>
<dbReference type="EMBL" id="JBBWWR010000016">
    <property type="protein sequence ID" value="KAK8948157.1"/>
    <property type="molecule type" value="Genomic_DNA"/>
</dbReference>
<evidence type="ECO:0000256" key="2">
    <source>
        <dbReference type="ARBA" id="ARBA00008684"/>
    </source>
</evidence>
<dbReference type="SUPFAM" id="SSF52058">
    <property type="entry name" value="L domain-like"/>
    <property type="match status" value="1"/>
</dbReference>
<organism evidence="16 17">
    <name type="scientific">Platanthera guangdongensis</name>
    <dbReference type="NCBI Taxonomy" id="2320717"/>
    <lineage>
        <taxon>Eukaryota</taxon>
        <taxon>Viridiplantae</taxon>
        <taxon>Streptophyta</taxon>
        <taxon>Embryophyta</taxon>
        <taxon>Tracheophyta</taxon>
        <taxon>Spermatophyta</taxon>
        <taxon>Magnoliopsida</taxon>
        <taxon>Liliopsida</taxon>
        <taxon>Asparagales</taxon>
        <taxon>Orchidaceae</taxon>
        <taxon>Orchidoideae</taxon>
        <taxon>Orchideae</taxon>
        <taxon>Orchidinae</taxon>
        <taxon>Platanthera</taxon>
    </lineage>
</organism>
<evidence type="ECO:0000313" key="16">
    <source>
        <dbReference type="EMBL" id="KAK8948157.1"/>
    </source>
</evidence>
<keyword evidence="9 14" id="KW-0067">ATP-binding</keyword>
<dbReference type="Gene3D" id="3.30.200.20">
    <property type="entry name" value="Phosphorylase Kinase, domain 1"/>
    <property type="match status" value="1"/>
</dbReference>
<evidence type="ECO:0000256" key="9">
    <source>
        <dbReference type="ARBA" id="ARBA00022840"/>
    </source>
</evidence>
<dbReference type="SUPFAM" id="SSF56112">
    <property type="entry name" value="Protein kinase-like (PK-like)"/>
    <property type="match status" value="1"/>
</dbReference>
<keyword evidence="4" id="KW-0808">Transferase</keyword>
<keyword evidence="11" id="KW-0472">Membrane</keyword>
<evidence type="ECO:0000313" key="17">
    <source>
        <dbReference type="Proteomes" id="UP001412067"/>
    </source>
</evidence>
<dbReference type="PROSITE" id="PS00107">
    <property type="entry name" value="PROTEIN_KINASE_ATP"/>
    <property type="match status" value="1"/>
</dbReference>
<dbReference type="Pfam" id="PF13516">
    <property type="entry name" value="LRR_6"/>
    <property type="match status" value="1"/>
</dbReference>
<proteinExistence type="inferred from homology"/>
<evidence type="ECO:0000256" key="1">
    <source>
        <dbReference type="ARBA" id="ARBA00004162"/>
    </source>
</evidence>
<keyword evidence="3" id="KW-0433">Leucine-rich repeat</keyword>
<keyword evidence="13" id="KW-0325">Glycoprotein</keyword>
<dbReference type="InterPro" id="IPR000719">
    <property type="entry name" value="Prot_kinase_dom"/>
</dbReference>
<dbReference type="InterPro" id="IPR032675">
    <property type="entry name" value="LRR_dom_sf"/>
</dbReference>
<dbReference type="InterPro" id="IPR011009">
    <property type="entry name" value="Kinase-like_dom_sf"/>
</dbReference>
<accession>A0ABR2LSG8</accession>
<keyword evidence="8" id="KW-0418">Kinase</keyword>
<protein>
    <submittedName>
        <fullName evidence="16">Leucine-rich repeat receptor-like protein kinase TDR</fullName>
    </submittedName>
</protein>
<dbReference type="Pfam" id="PF00069">
    <property type="entry name" value="Pkinase"/>
    <property type="match status" value="1"/>
</dbReference>
<keyword evidence="5" id="KW-0812">Transmembrane</keyword>
<dbReference type="PROSITE" id="PS50011">
    <property type="entry name" value="PROTEIN_KINASE_DOM"/>
    <property type="match status" value="1"/>
</dbReference>
<dbReference type="Pfam" id="PF00560">
    <property type="entry name" value="LRR_1"/>
    <property type="match status" value="7"/>
</dbReference>
<gene>
    <name evidence="16" type="primary">TDR</name>
    <name evidence="16" type="ORF">KSP40_PGU016986</name>
</gene>
<keyword evidence="6" id="KW-0677">Repeat</keyword>
<evidence type="ECO:0000256" key="7">
    <source>
        <dbReference type="ARBA" id="ARBA00022741"/>
    </source>
</evidence>
<keyword evidence="7 14" id="KW-0547">Nucleotide-binding</keyword>
<dbReference type="InterPro" id="IPR008271">
    <property type="entry name" value="Ser/Thr_kinase_AS"/>
</dbReference>
<dbReference type="Gene3D" id="3.80.10.10">
    <property type="entry name" value="Ribonuclease Inhibitor"/>
    <property type="match status" value="2"/>
</dbReference>
<comment type="caution">
    <text evidence="16">The sequence shown here is derived from an EMBL/GenBank/DDBJ whole genome shotgun (WGS) entry which is preliminary data.</text>
</comment>
<dbReference type="Proteomes" id="UP001412067">
    <property type="component" value="Unassembled WGS sequence"/>
</dbReference>
<dbReference type="Pfam" id="PF08263">
    <property type="entry name" value="LRRNT_2"/>
    <property type="match status" value="1"/>
</dbReference>
<evidence type="ECO:0000256" key="5">
    <source>
        <dbReference type="ARBA" id="ARBA00022692"/>
    </source>
</evidence>
<keyword evidence="10" id="KW-1133">Transmembrane helix</keyword>
<dbReference type="InterPro" id="IPR001611">
    <property type="entry name" value="Leu-rich_rpt"/>
</dbReference>
<feature type="domain" description="Protein kinase" evidence="15">
    <location>
        <begin position="774"/>
        <end position="1050"/>
    </location>
</feature>
<dbReference type="InterPro" id="IPR003591">
    <property type="entry name" value="Leu-rich_rpt_typical-subtyp"/>
</dbReference>
<keyword evidence="12" id="KW-0675">Receptor</keyword>
<evidence type="ECO:0000256" key="14">
    <source>
        <dbReference type="PROSITE-ProRule" id="PRU10141"/>
    </source>
</evidence>